<dbReference type="EMBL" id="LLZZ01000117">
    <property type="protein sequence ID" value="KTB04244.1"/>
    <property type="molecule type" value="Genomic_DNA"/>
</dbReference>
<comment type="subcellular location">
    <subcellularLocation>
        <location evidence="1">Mitochondrion outer membrane</location>
        <topology evidence="1">Multi-pass membrane protein</topology>
    </subcellularLocation>
</comment>
<dbReference type="GO" id="GO:1990626">
    <property type="term" value="P:mitochondrial outer membrane fusion"/>
    <property type="evidence" value="ECO:0007669"/>
    <property type="project" value="EnsemblFungi"/>
</dbReference>
<feature type="compositionally biased region" description="Acidic residues" evidence="12">
    <location>
        <begin position="418"/>
        <end position="427"/>
    </location>
</feature>
<evidence type="ECO:0000256" key="7">
    <source>
        <dbReference type="ARBA" id="ARBA00023054"/>
    </source>
</evidence>
<dbReference type="AlphaFoldDB" id="A0A0W0CXV7"/>
<feature type="region of interest" description="Disordered" evidence="12">
    <location>
        <begin position="403"/>
        <end position="434"/>
    </location>
</feature>
<dbReference type="FunFam" id="3.40.50.300:FF:000638">
    <property type="entry name" value="Transmembrane GTPase Fzo1, putative"/>
    <property type="match status" value="1"/>
</dbReference>
<evidence type="ECO:0000256" key="2">
    <source>
        <dbReference type="ARBA" id="ARBA00022692"/>
    </source>
</evidence>
<dbReference type="GO" id="GO:0005741">
    <property type="term" value="C:mitochondrial outer membrane"/>
    <property type="evidence" value="ECO:0007669"/>
    <property type="project" value="UniProtKB-SubCell"/>
</dbReference>
<feature type="region of interest" description="Disordered" evidence="12">
    <location>
        <begin position="1"/>
        <end position="34"/>
    </location>
</feature>
<dbReference type="GO" id="GO:0005777">
    <property type="term" value="C:peroxisome"/>
    <property type="evidence" value="ECO:0007669"/>
    <property type="project" value="EnsemblFungi"/>
</dbReference>
<sequence>MSKQINFKGNGNKEEEEDPAKEILESLNNDDSYDSFVTPPPSQLTYSRNDGQLILDEQDQDLSASHHRRASNENMLSAQLSQWTYNNNRATLQKAISHVSDLLDKIDQENEERPMFLIQEDDVNKLNVLQPHLKLEGTYTVKHDKSFNLDKAALAKLFHSQVQVAKKHLSSLKIRLDDMSSKVFITGDVNTGKSAFCNSLLRRRLLPEDQLPCTNVFCEILESRDNNNLEEVHAIPLRLATTVKDVPAIYDIHNRTTYDIFPLSSLPELVQRNDKYVLLKIYIKDDKVSPEKSLLRNGIVDISLMDSPGLNIDSLQTAEVMAKQEEIDLVIFVVNAENQLTLSAKEFISLASTEKKFMFFVVKKFDKIRDKQRCKDLILKQIKDLSPESHKRANEFVHFISSPESDINSPRAGNGPDGDPDPGDDGGEYNSADPDFDHLQSSIRNFVLKKRSLSKLLPVKTYIAKLLTDAEIISKANLKLFEEEDKQLDKELQELEPVLNEAQNKTGYLTMKIEHIAENAIYSCYEFTKSQINSSLELTYDELPSYQGVSRIHDFVFSTEQCIRDKIKSNVISSEQFARMQTEKTVNELESLGKQELGDEFMKERSFQSDLMFTKRIHTVSKKINVRMSIMDFFAPSWSSFVSYIGWSLSVPLLTSGESQNTADKTGAVVKKTVPGILGLKEYPLVQYFSRPSLLFTSRLPTMAIYSVGGSKLMSNIAYNGLRLTSVNSLKKIASPLLILASLLGVAYLIHDLPRALPLNLLRKYKRKLKELDFVHQNAERISREVRVVLKVPIREIYTSCEAVVEKKRAIKREIEGKRASNALSMTFFNRLLAKSQTQLTIVQNINLDID</sequence>
<evidence type="ECO:0000256" key="10">
    <source>
        <dbReference type="ARBA" id="ARBA00023136"/>
    </source>
</evidence>
<evidence type="ECO:0000313" key="13">
    <source>
        <dbReference type="EMBL" id="KTB04244.1"/>
    </source>
</evidence>
<evidence type="ECO:0000256" key="4">
    <source>
        <dbReference type="ARBA" id="ARBA00022787"/>
    </source>
</evidence>
<dbReference type="GO" id="GO:1990627">
    <property type="term" value="P:mitochondrial inner membrane fusion"/>
    <property type="evidence" value="ECO:0007669"/>
    <property type="project" value="EnsemblFungi"/>
</dbReference>
<keyword evidence="9" id="KW-0342">GTP-binding</keyword>
<keyword evidence="3" id="KW-0547">Nucleotide-binding</keyword>
<comment type="catalytic activity">
    <reaction evidence="11">
        <text>GTP + H2O = GDP + phosphate + H(+)</text>
        <dbReference type="Rhea" id="RHEA:19669"/>
        <dbReference type="ChEBI" id="CHEBI:15377"/>
        <dbReference type="ChEBI" id="CHEBI:15378"/>
        <dbReference type="ChEBI" id="CHEBI:37565"/>
        <dbReference type="ChEBI" id="CHEBI:43474"/>
        <dbReference type="ChEBI" id="CHEBI:58189"/>
    </reaction>
</comment>
<keyword evidence="2" id="KW-0812">Transmembrane</keyword>
<dbReference type="Proteomes" id="UP000054886">
    <property type="component" value="Unassembled WGS sequence"/>
</dbReference>
<evidence type="ECO:0000256" key="9">
    <source>
        <dbReference type="ARBA" id="ARBA00023134"/>
    </source>
</evidence>
<dbReference type="GO" id="GO:0160190">
    <property type="term" value="F:peroxisome-mitochondrion membrane tether activity"/>
    <property type="evidence" value="ECO:0007669"/>
    <property type="project" value="EnsemblFungi"/>
</dbReference>
<dbReference type="VEuPathDB" id="FungiDB:B1J91_M06259g"/>
<accession>A0A0W0CXV7</accession>
<dbReference type="SUPFAM" id="SSF52540">
    <property type="entry name" value="P-loop containing nucleoside triphosphate hydrolases"/>
    <property type="match status" value="1"/>
</dbReference>
<evidence type="ECO:0000256" key="6">
    <source>
        <dbReference type="ARBA" id="ARBA00022989"/>
    </source>
</evidence>
<gene>
    <name evidence="13" type="ORF">AO440_004123</name>
</gene>
<dbReference type="GO" id="GO:0005525">
    <property type="term" value="F:GTP binding"/>
    <property type="evidence" value="ECO:0007669"/>
    <property type="project" value="UniProtKB-KW"/>
</dbReference>
<evidence type="ECO:0000256" key="3">
    <source>
        <dbReference type="ARBA" id="ARBA00022741"/>
    </source>
</evidence>
<dbReference type="InterPro" id="IPR045063">
    <property type="entry name" value="Dynamin_N"/>
</dbReference>
<name>A0A0W0CXV7_CANGB</name>
<evidence type="ECO:0000256" key="11">
    <source>
        <dbReference type="ARBA" id="ARBA00048548"/>
    </source>
</evidence>
<dbReference type="GO" id="GO:0048312">
    <property type="term" value="P:intracellular distribution of mitochondria"/>
    <property type="evidence" value="ECO:0007669"/>
    <property type="project" value="EnsemblFungi"/>
</dbReference>
<dbReference type="VEuPathDB" id="FungiDB:GWK60_M06215"/>
<keyword evidence="6" id="KW-1133">Transmembrane helix</keyword>
<comment type="caution">
    <text evidence="13">The sequence shown here is derived from an EMBL/GenBank/DDBJ whole genome shotgun (WGS) entry which is preliminary data.</text>
</comment>
<evidence type="ECO:0000256" key="5">
    <source>
        <dbReference type="ARBA" id="ARBA00022801"/>
    </source>
</evidence>
<dbReference type="VEuPathDB" id="FungiDB:GVI51_M06215"/>
<protein>
    <submittedName>
        <fullName evidence="13">Mitofusin FZO1</fullName>
    </submittedName>
</protein>
<evidence type="ECO:0000256" key="1">
    <source>
        <dbReference type="ARBA" id="ARBA00004374"/>
    </source>
</evidence>
<evidence type="ECO:0000313" key="14">
    <source>
        <dbReference type="Proteomes" id="UP000054886"/>
    </source>
</evidence>
<dbReference type="GO" id="GO:0160189">
    <property type="term" value="C:peroxisomal-mitochondrial contact site"/>
    <property type="evidence" value="ECO:0007669"/>
    <property type="project" value="EnsemblFungi"/>
</dbReference>
<keyword evidence="7" id="KW-0175">Coiled coil</keyword>
<dbReference type="InterPro" id="IPR027094">
    <property type="entry name" value="Mitofusin_fam"/>
</dbReference>
<dbReference type="Gene3D" id="3.40.50.300">
    <property type="entry name" value="P-loop containing nucleotide triphosphate hydrolases"/>
    <property type="match status" value="1"/>
</dbReference>
<dbReference type="GO" id="GO:0003924">
    <property type="term" value="F:GTPase activity"/>
    <property type="evidence" value="ECO:0007669"/>
    <property type="project" value="EnsemblFungi"/>
</dbReference>
<dbReference type="PANTHER" id="PTHR10465:SF0">
    <property type="entry name" value="SARCALUMENIN"/>
    <property type="match status" value="1"/>
</dbReference>
<keyword evidence="5" id="KW-0378">Hydrolase</keyword>
<evidence type="ECO:0000256" key="8">
    <source>
        <dbReference type="ARBA" id="ARBA00023128"/>
    </source>
</evidence>
<organism evidence="13 14">
    <name type="scientific">Candida glabrata</name>
    <name type="common">Yeast</name>
    <name type="synonym">Torulopsis glabrata</name>
    <dbReference type="NCBI Taxonomy" id="5478"/>
    <lineage>
        <taxon>Eukaryota</taxon>
        <taxon>Fungi</taxon>
        <taxon>Dikarya</taxon>
        <taxon>Ascomycota</taxon>
        <taxon>Saccharomycotina</taxon>
        <taxon>Saccharomycetes</taxon>
        <taxon>Saccharomycetales</taxon>
        <taxon>Saccharomycetaceae</taxon>
        <taxon>Nakaseomyces</taxon>
    </lineage>
</organism>
<dbReference type="PANTHER" id="PTHR10465">
    <property type="entry name" value="TRANSMEMBRANE GTPASE FZO1"/>
    <property type="match status" value="1"/>
</dbReference>
<dbReference type="InterPro" id="IPR030381">
    <property type="entry name" value="G_DYNAMIN_dom"/>
</dbReference>
<dbReference type="VEuPathDB" id="FungiDB:CAGL0M06259g"/>
<dbReference type="Pfam" id="PF00350">
    <property type="entry name" value="Dynamin_N"/>
    <property type="match status" value="1"/>
</dbReference>
<dbReference type="InterPro" id="IPR027417">
    <property type="entry name" value="P-loop_NTPase"/>
</dbReference>
<keyword evidence="8" id="KW-0496">Mitochondrion</keyword>
<keyword evidence="10" id="KW-0472">Membrane</keyword>
<evidence type="ECO:0000256" key="12">
    <source>
        <dbReference type="SAM" id="MobiDB-lite"/>
    </source>
</evidence>
<proteinExistence type="predicted"/>
<dbReference type="PROSITE" id="PS51718">
    <property type="entry name" value="G_DYNAMIN_2"/>
    <property type="match status" value="1"/>
</dbReference>
<keyword evidence="4" id="KW-1000">Mitochondrion outer membrane</keyword>
<reference evidence="13 14" key="1">
    <citation type="submission" date="2015-10" db="EMBL/GenBank/DDBJ databases">
        <title>Draft genomes sequences of Candida glabrata isolates 1A, 1B, 2A, 2B, 3A and 3B.</title>
        <authorList>
            <person name="Haavelsrud O.E."/>
            <person name="Gaustad P."/>
        </authorList>
    </citation>
    <scope>NUCLEOTIDE SEQUENCE [LARGE SCALE GENOMIC DNA]</scope>
    <source>
        <strain evidence="13">910700640</strain>
    </source>
</reference>